<name>A0A919INN4_9ACTN</name>
<sequence>MGSDRCLMGDGLWEMRDGRCLMGGERCPVAKELFATGCRQGFPVYWVTVRIAAADVLVPTCADPP</sequence>
<proteinExistence type="predicted"/>
<evidence type="ECO:0000313" key="2">
    <source>
        <dbReference type="Proteomes" id="UP000619479"/>
    </source>
</evidence>
<accession>A0A919INN4</accession>
<reference evidence="1" key="1">
    <citation type="submission" date="2021-01" db="EMBL/GenBank/DDBJ databases">
        <title>Whole genome shotgun sequence of Actinoplanes cyaneus NBRC 14990.</title>
        <authorList>
            <person name="Komaki H."/>
            <person name="Tamura T."/>
        </authorList>
    </citation>
    <scope>NUCLEOTIDE SEQUENCE</scope>
    <source>
        <strain evidence="1">NBRC 14990</strain>
    </source>
</reference>
<gene>
    <name evidence="1" type="ORF">Acy02nite_32010</name>
</gene>
<dbReference type="AlphaFoldDB" id="A0A919INN4"/>
<evidence type="ECO:0000313" key="1">
    <source>
        <dbReference type="EMBL" id="GID65320.1"/>
    </source>
</evidence>
<dbReference type="EMBL" id="BOMH01000024">
    <property type="protein sequence ID" value="GID65320.1"/>
    <property type="molecule type" value="Genomic_DNA"/>
</dbReference>
<organism evidence="1 2">
    <name type="scientific">Actinoplanes cyaneus</name>
    <dbReference type="NCBI Taxonomy" id="52696"/>
    <lineage>
        <taxon>Bacteria</taxon>
        <taxon>Bacillati</taxon>
        <taxon>Actinomycetota</taxon>
        <taxon>Actinomycetes</taxon>
        <taxon>Micromonosporales</taxon>
        <taxon>Micromonosporaceae</taxon>
        <taxon>Actinoplanes</taxon>
    </lineage>
</organism>
<dbReference type="Proteomes" id="UP000619479">
    <property type="component" value="Unassembled WGS sequence"/>
</dbReference>
<comment type="caution">
    <text evidence="1">The sequence shown here is derived from an EMBL/GenBank/DDBJ whole genome shotgun (WGS) entry which is preliminary data.</text>
</comment>
<protein>
    <submittedName>
        <fullName evidence="1">Uncharacterized protein</fullName>
    </submittedName>
</protein>
<keyword evidence="2" id="KW-1185">Reference proteome</keyword>